<comment type="caution">
    <text evidence="7">The sequence shown here is derived from an EMBL/GenBank/DDBJ whole genome shotgun (WGS) entry which is preliminary data.</text>
</comment>
<dbReference type="PANTHER" id="PTHR45931:SF3">
    <property type="entry name" value="RING ZINC FINGER-CONTAINING PROTEIN"/>
    <property type="match status" value="1"/>
</dbReference>
<dbReference type="Gene3D" id="3.30.40.10">
    <property type="entry name" value="Zinc/RING finger domain, C3HC4 (zinc finger)"/>
    <property type="match status" value="1"/>
</dbReference>
<evidence type="ECO:0000256" key="3">
    <source>
        <dbReference type="ARBA" id="ARBA00022833"/>
    </source>
</evidence>
<dbReference type="Proteomes" id="UP000186817">
    <property type="component" value="Unassembled WGS sequence"/>
</dbReference>
<dbReference type="SMART" id="SM00184">
    <property type="entry name" value="RING"/>
    <property type="match status" value="1"/>
</dbReference>
<dbReference type="EMBL" id="LSRX01000986">
    <property type="protein sequence ID" value="OLP85250.1"/>
    <property type="molecule type" value="Genomic_DNA"/>
</dbReference>
<dbReference type="GO" id="GO:0005634">
    <property type="term" value="C:nucleus"/>
    <property type="evidence" value="ECO:0007669"/>
    <property type="project" value="TreeGrafter"/>
</dbReference>
<evidence type="ECO:0000313" key="7">
    <source>
        <dbReference type="EMBL" id="OLP85250.1"/>
    </source>
</evidence>
<evidence type="ECO:0000256" key="2">
    <source>
        <dbReference type="ARBA" id="ARBA00022771"/>
    </source>
</evidence>
<dbReference type="AlphaFoldDB" id="A0A1Q9CQR3"/>
<dbReference type="SUPFAM" id="SSF57850">
    <property type="entry name" value="RING/U-box"/>
    <property type="match status" value="1"/>
</dbReference>
<keyword evidence="2 4" id="KW-0863">Zinc-finger</keyword>
<dbReference type="GO" id="GO:0006511">
    <property type="term" value="P:ubiquitin-dependent protein catabolic process"/>
    <property type="evidence" value="ECO:0007669"/>
    <property type="project" value="TreeGrafter"/>
</dbReference>
<dbReference type="GO" id="GO:0008270">
    <property type="term" value="F:zinc ion binding"/>
    <property type="evidence" value="ECO:0007669"/>
    <property type="project" value="UniProtKB-KW"/>
</dbReference>
<dbReference type="GO" id="GO:0061630">
    <property type="term" value="F:ubiquitin protein ligase activity"/>
    <property type="evidence" value="ECO:0007669"/>
    <property type="project" value="TreeGrafter"/>
</dbReference>
<dbReference type="InterPro" id="IPR013083">
    <property type="entry name" value="Znf_RING/FYVE/PHD"/>
</dbReference>
<sequence length="392" mass="41926">MEVRILEIPMLKEEDGLRNLTARSNGGRGPKTACASPETTPWGCRPVLPTRPGRRGFSATAKPQLKGMGPLALRNIGSSMGERLAGSGGERQVARFGARRFLVGDTITSRVPQNIQDHAFCFECGIFFYAGNGQAPQCSQCGSSFIQFLRATQDSNWITTDNPLAQGFSFDDQLENSISASLAETPIPKKPTQKSFLASLKLSQLDKAEVESRSRLDAADPRSNCAICRDSFVVGDSVYKLPCNHTFHAGCILLWLKGNNTCPICRLQLPEAVDGEDEPEILGSKNPAHDAAAESDEGESSDKEARPLTPPASEAPRGNDAAAEASASDEETSTDVVIKDVSGEPSAGQRGHSPCNLPGALEDDDADQPDLQGYEADQERLRTAGGVVPPVQ</sequence>
<reference evidence="7 8" key="1">
    <citation type="submission" date="2016-02" db="EMBL/GenBank/DDBJ databases">
        <title>Genome analysis of coral dinoflagellate symbionts highlights evolutionary adaptations to a symbiotic lifestyle.</title>
        <authorList>
            <person name="Aranda M."/>
            <person name="Li Y."/>
            <person name="Liew Y.J."/>
            <person name="Baumgarten S."/>
            <person name="Simakov O."/>
            <person name="Wilson M."/>
            <person name="Piel J."/>
            <person name="Ashoor H."/>
            <person name="Bougouffa S."/>
            <person name="Bajic V.B."/>
            <person name="Ryu T."/>
            <person name="Ravasi T."/>
            <person name="Bayer T."/>
            <person name="Micklem G."/>
            <person name="Kim H."/>
            <person name="Bhak J."/>
            <person name="Lajeunesse T.C."/>
            <person name="Voolstra C.R."/>
        </authorList>
    </citation>
    <scope>NUCLEOTIDE SEQUENCE [LARGE SCALE GENOMIC DNA]</scope>
    <source>
        <strain evidence="7 8">CCMP2467</strain>
    </source>
</reference>
<dbReference type="OrthoDB" id="348983at2759"/>
<dbReference type="InterPro" id="IPR051834">
    <property type="entry name" value="RING_finger_E3_ligase"/>
</dbReference>
<protein>
    <submittedName>
        <fullName evidence="7">E3 ubiquitin-protein ligase</fullName>
    </submittedName>
</protein>
<feature type="region of interest" description="Disordered" evidence="5">
    <location>
        <begin position="276"/>
        <end position="392"/>
    </location>
</feature>
<keyword evidence="3" id="KW-0862">Zinc</keyword>
<organism evidence="7 8">
    <name type="scientific">Symbiodinium microadriaticum</name>
    <name type="common">Dinoflagellate</name>
    <name type="synonym">Zooxanthella microadriatica</name>
    <dbReference type="NCBI Taxonomy" id="2951"/>
    <lineage>
        <taxon>Eukaryota</taxon>
        <taxon>Sar</taxon>
        <taxon>Alveolata</taxon>
        <taxon>Dinophyceae</taxon>
        <taxon>Suessiales</taxon>
        <taxon>Symbiodiniaceae</taxon>
        <taxon>Symbiodinium</taxon>
    </lineage>
</organism>
<dbReference type="InterPro" id="IPR001841">
    <property type="entry name" value="Znf_RING"/>
</dbReference>
<keyword evidence="1" id="KW-0479">Metal-binding</keyword>
<gene>
    <name evidence="7" type="primary">rnf181</name>
    <name evidence="7" type="ORF">AK812_SmicGene33765</name>
</gene>
<evidence type="ECO:0000259" key="6">
    <source>
        <dbReference type="PROSITE" id="PS50089"/>
    </source>
</evidence>
<accession>A0A1Q9CQR3</accession>
<evidence type="ECO:0000256" key="5">
    <source>
        <dbReference type="SAM" id="MobiDB-lite"/>
    </source>
</evidence>
<feature type="region of interest" description="Disordered" evidence="5">
    <location>
        <begin position="20"/>
        <end position="49"/>
    </location>
</feature>
<proteinExistence type="predicted"/>
<name>A0A1Q9CQR3_SYMMI</name>
<evidence type="ECO:0000256" key="4">
    <source>
        <dbReference type="PROSITE-ProRule" id="PRU00175"/>
    </source>
</evidence>
<dbReference type="PANTHER" id="PTHR45931">
    <property type="entry name" value="SI:CH211-59O9.10"/>
    <property type="match status" value="1"/>
</dbReference>
<evidence type="ECO:0000256" key="1">
    <source>
        <dbReference type="ARBA" id="ARBA00022723"/>
    </source>
</evidence>
<feature type="domain" description="RING-type" evidence="6">
    <location>
        <begin position="225"/>
        <end position="266"/>
    </location>
</feature>
<keyword evidence="8" id="KW-1185">Reference proteome</keyword>
<dbReference type="PROSITE" id="PS50089">
    <property type="entry name" value="ZF_RING_2"/>
    <property type="match status" value="1"/>
</dbReference>
<dbReference type="Pfam" id="PF13639">
    <property type="entry name" value="zf-RING_2"/>
    <property type="match status" value="1"/>
</dbReference>
<evidence type="ECO:0000313" key="8">
    <source>
        <dbReference type="Proteomes" id="UP000186817"/>
    </source>
</evidence>